<organism evidence="2 3">
    <name type="scientific">Paracoccus angustae</name>
    <dbReference type="NCBI Taxonomy" id="1671480"/>
    <lineage>
        <taxon>Bacteria</taxon>
        <taxon>Pseudomonadati</taxon>
        <taxon>Pseudomonadota</taxon>
        <taxon>Alphaproteobacteria</taxon>
        <taxon>Rhodobacterales</taxon>
        <taxon>Paracoccaceae</taxon>
        <taxon>Paracoccus</taxon>
    </lineage>
</organism>
<evidence type="ECO:0000313" key="3">
    <source>
        <dbReference type="Proteomes" id="UP001595539"/>
    </source>
</evidence>
<dbReference type="Gene3D" id="3.90.1150.10">
    <property type="entry name" value="Aspartate Aminotransferase, domain 1"/>
    <property type="match status" value="1"/>
</dbReference>
<dbReference type="InterPro" id="IPR015421">
    <property type="entry name" value="PyrdxlP-dep_Trfase_major"/>
</dbReference>
<dbReference type="Gene3D" id="3.40.640.10">
    <property type="entry name" value="Type I PLP-dependent aspartate aminotransferase-like (Major domain)"/>
    <property type="match status" value="1"/>
</dbReference>
<keyword evidence="2" id="KW-0808">Transferase</keyword>
<gene>
    <name evidence="2" type="ORF">ACFOM8_09790</name>
</gene>
<dbReference type="InterPro" id="IPR015424">
    <property type="entry name" value="PyrdxlP-dep_Trfase"/>
</dbReference>
<dbReference type="Proteomes" id="UP001595539">
    <property type="component" value="Unassembled WGS sequence"/>
</dbReference>
<dbReference type="SUPFAM" id="SSF53383">
    <property type="entry name" value="PLP-dependent transferases"/>
    <property type="match status" value="1"/>
</dbReference>
<dbReference type="InterPro" id="IPR004839">
    <property type="entry name" value="Aminotransferase_I/II_large"/>
</dbReference>
<dbReference type="Pfam" id="PF00155">
    <property type="entry name" value="Aminotran_1_2"/>
    <property type="match status" value="1"/>
</dbReference>
<dbReference type="GO" id="GO:0008483">
    <property type="term" value="F:transaminase activity"/>
    <property type="evidence" value="ECO:0007669"/>
    <property type="project" value="UniProtKB-KW"/>
</dbReference>
<reference evidence="3" key="1">
    <citation type="journal article" date="2019" name="Int. J. Syst. Evol. Microbiol.">
        <title>The Global Catalogue of Microorganisms (GCM) 10K type strain sequencing project: providing services to taxonomists for standard genome sequencing and annotation.</title>
        <authorList>
            <consortium name="The Broad Institute Genomics Platform"/>
            <consortium name="The Broad Institute Genome Sequencing Center for Infectious Disease"/>
            <person name="Wu L."/>
            <person name="Ma J."/>
        </authorList>
    </citation>
    <scope>NUCLEOTIDE SEQUENCE [LARGE SCALE GENOMIC DNA]</scope>
    <source>
        <strain evidence="3">KCTC 42473</strain>
    </source>
</reference>
<dbReference type="EMBL" id="JBHRXY010000006">
    <property type="protein sequence ID" value="MFC3629735.1"/>
    <property type="molecule type" value="Genomic_DNA"/>
</dbReference>
<keyword evidence="3" id="KW-1185">Reference proteome</keyword>
<keyword evidence="2" id="KW-0032">Aminotransferase</keyword>
<name>A0ABV7U453_9RHOB</name>
<evidence type="ECO:0000259" key="1">
    <source>
        <dbReference type="Pfam" id="PF00155"/>
    </source>
</evidence>
<protein>
    <submittedName>
        <fullName evidence="2">Aminotransferase class I/II-fold pyridoxal phosphate-dependent enzyme</fullName>
    </submittedName>
</protein>
<dbReference type="InterPro" id="IPR015422">
    <property type="entry name" value="PyrdxlP-dep_Trfase_small"/>
</dbReference>
<comment type="caution">
    <text evidence="2">The sequence shown here is derived from an EMBL/GenBank/DDBJ whole genome shotgun (WGS) entry which is preliminary data.</text>
</comment>
<dbReference type="RefSeq" id="WP_377761171.1">
    <property type="nucleotide sequence ID" value="NZ_JBHRXY010000006.1"/>
</dbReference>
<proteinExistence type="predicted"/>
<accession>A0ABV7U453</accession>
<feature type="domain" description="Aminotransferase class I/classII large" evidence="1">
    <location>
        <begin position="107"/>
        <end position="301"/>
    </location>
</feature>
<sequence>MPGDQRSDIGRGAATVGAGGWIDLSGAVCRRPWPAPGLPDAGLDAADAPGAADRLARAAAGWFGCLPSQVLAVGCPAMRPILCLLPPGRAVAIAPGCPRAALRAADWRADRAEAPGDVDGADLAVVTNPANPNGRAWPPEALARLARRVGHLVVDESLADARPDLSLAPALPANALVLRSLRPLWGLRLGIVLGRPALLARLSDAAGFRPADARALHLGALALADRTWAENAILYHAEAALRLDRIAARAGWRLAGGTHLFRLYDTGDALAAQDRLVRAQVRARRVSNARLRLAIPATPAEWDRLSAALRRI</sequence>
<evidence type="ECO:0000313" key="2">
    <source>
        <dbReference type="EMBL" id="MFC3629735.1"/>
    </source>
</evidence>